<feature type="compositionally biased region" description="Pro residues" evidence="1">
    <location>
        <begin position="255"/>
        <end position="282"/>
    </location>
</feature>
<dbReference type="Proteomes" id="UP000193411">
    <property type="component" value="Unassembled WGS sequence"/>
</dbReference>
<feature type="region of interest" description="Disordered" evidence="1">
    <location>
        <begin position="247"/>
        <end position="289"/>
    </location>
</feature>
<feature type="chain" id="PRO_5013050663" description="Chitin-binding type-4 domain-containing protein" evidence="2">
    <location>
        <begin position="26"/>
        <end position="360"/>
    </location>
</feature>
<evidence type="ECO:0000256" key="1">
    <source>
        <dbReference type="SAM" id="MobiDB-lite"/>
    </source>
</evidence>
<dbReference type="EMBL" id="MCFL01000049">
    <property type="protein sequence ID" value="ORZ32217.1"/>
    <property type="molecule type" value="Genomic_DNA"/>
</dbReference>
<dbReference type="Gene3D" id="2.70.50.70">
    <property type="match status" value="1"/>
</dbReference>
<accession>A0A1Y2HC89</accession>
<reference evidence="3 4" key="1">
    <citation type="submission" date="2016-07" db="EMBL/GenBank/DDBJ databases">
        <title>Pervasive Adenine N6-methylation of Active Genes in Fungi.</title>
        <authorList>
            <consortium name="DOE Joint Genome Institute"/>
            <person name="Mondo S.J."/>
            <person name="Dannebaum R.O."/>
            <person name="Kuo R.C."/>
            <person name="Labutti K."/>
            <person name="Haridas S."/>
            <person name="Kuo A."/>
            <person name="Salamov A."/>
            <person name="Ahrendt S.R."/>
            <person name="Lipzen A."/>
            <person name="Sullivan W."/>
            <person name="Andreopoulos W.B."/>
            <person name="Clum A."/>
            <person name="Lindquist E."/>
            <person name="Daum C."/>
            <person name="Ramamoorthy G.K."/>
            <person name="Gryganskyi A."/>
            <person name="Culley D."/>
            <person name="Magnuson J.K."/>
            <person name="James T.Y."/>
            <person name="O'Malley M.A."/>
            <person name="Stajich J.E."/>
            <person name="Spatafora J.W."/>
            <person name="Visel A."/>
            <person name="Grigoriev I.V."/>
        </authorList>
    </citation>
    <scope>NUCLEOTIDE SEQUENCE [LARGE SCALE GENOMIC DNA]</scope>
    <source>
        <strain evidence="3 4">PL171</strain>
    </source>
</reference>
<evidence type="ECO:0000256" key="2">
    <source>
        <dbReference type="SAM" id="SignalP"/>
    </source>
</evidence>
<proteinExistence type="predicted"/>
<evidence type="ECO:0000313" key="3">
    <source>
        <dbReference type="EMBL" id="ORZ32217.1"/>
    </source>
</evidence>
<gene>
    <name evidence="3" type="ORF">BCR44DRAFT_1440694</name>
</gene>
<name>A0A1Y2HC89_9FUNG</name>
<keyword evidence="4" id="KW-1185">Reference proteome</keyword>
<organism evidence="3 4">
    <name type="scientific">Catenaria anguillulae PL171</name>
    <dbReference type="NCBI Taxonomy" id="765915"/>
    <lineage>
        <taxon>Eukaryota</taxon>
        <taxon>Fungi</taxon>
        <taxon>Fungi incertae sedis</taxon>
        <taxon>Blastocladiomycota</taxon>
        <taxon>Blastocladiomycetes</taxon>
        <taxon>Blastocladiales</taxon>
        <taxon>Catenariaceae</taxon>
        <taxon>Catenaria</taxon>
    </lineage>
</organism>
<sequence>MFSLKPTSILLALVAALQLASIAESHSRLLEPRARNGGFIGAFDNFVSPACGGDGSKNNARPADATYRRGQTVPIVWPRNNHPGGFISLKVVPFNGPQTQADFDRNIIQYACHESGCKSGFAGNPLAGDNMPEDTNRCSTPFTVPTFLADGQYTLQWHWYGGGSFFGDVNRGQTDYYGCHDFTVAGGSAFNAASKPRCPTFIAGDAHNPASSGRCKFFGTGSAFSCRPDGCSGSYKDGIPKALEQCLAANGGGNPTPPPAPAPQPPAPVPQPPTPAPQPQPQPTATALNPTRRALFNVRAPVVRNVGGSRPFIVQLANGEVNGNFNAVQEALGAVAMCRPTCWRGRALGIAMGRGTSARL</sequence>
<protein>
    <recommendedName>
        <fullName evidence="5">Chitin-binding type-4 domain-containing protein</fullName>
    </recommendedName>
</protein>
<dbReference type="AlphaFoldDB" id="A0A1Y2HC89"/>
<dbReference type="OrthoDB" id="2342176at2759"/>
<keyword evidence="2" id="KW-0732">Signal</keyword>
<evidence type="ECO:0008006" key="5">
    <source>
        <dbReference type="Google" id="ProtNLM"/>
    </source>
</evidence>
<evidence type="ECO:0000313" key="4">
    <source>
        <dbReference type="Proteomes" id="UP000193411"/>
    </source>
</evidence>
<feature type="signal peptide" evidence="2">
    <location>
        <begin position="1"/>
        <end position="25"/>
    </location>
</feature>
<comment type="caution">
    <text evidence="3">The sequence shown here is derived from an EMBL/GenBank/DDBJ whole genome shotgun (WGS) entry which is preliminary data.</text>
</comment>